<dbReference type="GO" id="GO:0007165">
    <property type="term" value="P:signal transduction"/>
    <property type="evidence" value="ECO:0007669"/>
    <property type="project" value="UniProtKB-KW"/>
</dbReference>
<dbReference type="GO" id="GO:0007608">
    <property type="term" value="P:sensory perception of smell"/>
    <property type="evidence" value="ECO:0007669"/>
    <property type="project" value="UniProtKB-KW"/>
</dbReference>
<evidence type="ECO:0000256" key="8">
    <source>
        <dbReference type="ARBA" id="ARBA00023170"/>
    </source>
</evidence>
<dbReference type="GO" id="GO:0005886">
    <property type="term" value="C:plasma membrane"/>
    <property type="evidence" value="ECO:0007669"/>
    <property type="project" value="UniProtKB-SubCell"/>
</dbReference>
<protein>
    <submittedName>
        <fullName evidence="11">Uncharacterized protein</fullName>
    </submittedName>
</protein>
<evidence type="ECO:0000313" key="12">
    <source>
        <dbReference type="Proteomes" id="UP001566132"/>
    </source>
</evidence>
<keyword evidence="6 10" id="KW-1133">Transmembrane helix</keyword>
<keyword evidence="9" id="KW-0807">Transducer</keyword>
<feature type="transmembrane region" description="Helical" evidence="10">
    <location>
        <begin position="178"/>
        <end position="200"/>
    </location>
</feature>
<keyword evidence="4 10" id="KW-0812">Transmembrane</keyword>
<evidence type="ECO:0000256" key="4">
    <source>
        <dbReference type="ARBA" id="ARBA00022692"/>
    </source>
</evidence>
<evidence type="ECO:0000256" key="6">
    <source>
        <dbReference type="ARBA" id="ARBA00022989"/>
    </source>
</evidence>
<dbReference type="Proteomes" id="UP001566132">
    <property type="component" value="Unassembled WGS sequence"/>
</dbReference>
<feature type="transmembrane region" description="Helical" evidence="10">
    <location>
        <begin position="131"/>
        <end position="151"/>
    </location>
</feature>
<keyword evidence="8" id="KW-0675">Receptor</keyword>
<dbReference type="AlphaFoldDB" id="A0ABD1EEQ7"/>
<evidence type="ECO:0000256" key="1">
    <source>
        <dbReference type="ARBA" id="ARBA00004651"/>
    </source>
</evidence>
<keyword evidence="2" id="KW-1003">Cell membrane</keyword>
<comment type="caution">
    <text evidence="11">The sequence shown here is derived from an EMBL/GenBank/DDBJ whole genome shotgun (WGS) entry which is preliminary data.</text>
</comment>
<evidence type="ECO:0000256" key="7">
    <source>
        <dbReference type="ARBA" id="ARBA00023136"/>
    </source>
</evidence>
<keyword evidence="5" id="KW-0552">Olfaction</keyword>
<evidence type="ECO:0000256" key="10">
    <source>
        <dbReference type="SAM" id="Phobius"/>
    </source>
</evidence>
<keyword evidence="3" id="KW-0716">Sensory transduction</keyword>
<gene>
    <name evidence="11" type="ORF">ABEB36_012655</name>
</gene>
<proteinExistence type="predicted"/>
<evidence type="ECO:0000256" key="9">
    <source>
        <dbReference type="ARBA" id="ARBA00023224"/>
    </source>
</evidence>
<name>A0ABD1EEQ7_HYPHA</name>
<dbReference type="PANTHER" id="PTHR21137">
    <property type="entry name" value="ODORANT RECEPTOR"/>
    <property type="match status" value="1"/>
</dbReference>
<keyword evidence="12" id="KW-1185">Reference proteome</keyword>
<dbReference type="PANTHER" id="PTHR21137:SF35">
    <property type="entry name" value="ODORANT RECEPTOR 19A-RELATED"/>
    <property type="match status" value="1"/>
</dbReference>
<feature type="transmembrane region" description="Helical" evidence="10">
    <location>
        <begin position="70"/>
        <end position="86"/>
    </location>
</feature>
<accession>A0ABD1EEQ7</accession>
<sequence length="249" mass="28794">MGLLNMSTLMLQLGGAWPLEEGESKPKKIFYKMYGNFLIISFVVFNVFLSLGFIRLILKKESFGRLSNSLSVLITLLLMILNITIFNQKKVAYLCQDIKIYEKNYLLNAKDPEISVIYEAILKKSKILNTFTLVTSFFGTLSLIGVSLLWVHNAGSNFWESDAPFMFELYVPFDRQKYYGLVIIANIFIACLGTIFYIAVQTTFYGLFMYGNLRFQILQLKFKKFSTYNEEDSFEGLKMLKTEHYDAIK</sequence>
<dbReference type="InterPro" id="IPR004117">
    <property type="entry name" value="7tm6_olfct_rcpt"/>
</dbReference>
<keyword evidence="7 10" id="KW-0472">Membrane</keyword>
<evidence type="ECO:0000256" key="2">
    <source>
        <dbReference type="ARBA" id="ARBA00022475"/>
    </source>
</evidence>
<evidence type="ECO:0000256" key="5">
    <source>
        <dbReference type="ARBA" id="ARBA00022725"/>
    </source>
</evidence>
<comment type="subcellular location">
    <subcellularLocation>
        <location evidence="1">Cell membrane</location>
        <topology evidence="1">Multi-pass membrane protein</topology>
    </subcellularLocation>
</comment>
<organism evidence="11 12">
    <name type="scientific">Hypothenemus hampei</name>
    <name type="common">Coffee berry borer</name>
    <dbReference type="NCBI Taxonomy" id="57062"/>
    <lineage>
        <taxon>Eukaryota</taxon>
        <taxon>Metazoa</taxon>
        <taxon>Ecdysozoa</taxon>
        <taxon>Arthropoda</taxon>
        <taxon>Hexapoda</taxon>
        <taxon>Insecta</taxon>
        <taxon>Pterygota</taxon>
        <taxon>Neoptera</taxon>
        <taxon>Endopterygota</taxon>
        <taxon>Coleoptera</taxon>
        <taxon>Polyphaga</taxon>
        <taxon>Cucujiformia</taxon>
        <taxon>Curculionidae</taxon>
        <taxon>Scolytinae</taxon>
        <taxon>Hypothenemus</taxon>
    </lineage>
</organism>
<evidence type="ECO:0000256" key="3">
    <source>
        <dbReference type="ARBA" id="ARBA00022606"/>
    </source>
</evidence>
<dbReference type="EMBL" id="JBDJPC010000009">
    <property type="protein sequence ID" value="KAL1492169.1"/>
    <property type="molecule type" value="Genomic_DNA"/>
</dbReference>
<reference evidence="11 12" key="1">
    <citation type="submission" date="2024-05" db="EMBL/GenBank/DDBJ databases">
        <title>Genetic variation in Jamaican populations of the coffee berry borer (Hypothenemus hampei).</title>
        <authorList>
            <person name="Errbii M."/>
            <person name="Myrie A."/>
        </authorList>
    </citation>
    <scope>NUCLEOTIDE SEQUENCE [LARGE SCALE GENOMIC DNA]</scope>
    <source>
        <strain evidence="11">JA-Hopewell-2020-01-JO</strain>
        <tissue evidence="11">Whole body</tissue>
    </source>
</reference>
<feature type="transmembrane region" description="Helical" evidence="10">
    <location>
        <begin position="34"/>
        <end position="58"/>
    </location>
</feature>
<dbReference type="Pfam" id="PF02949">
    <property type="entry name" value="7tm_6"/>
    <property type="match status" value="1"/>
</dbReference>
<evidence type="ECO:0000313" key="11">
    <source>
        <dbReference type="EMBL" id="KAL1492169.1"/>
    </source>
</evidence>